<evidence type="ECO:0000313" key="2">
    <source>
        <dbReference type="Proteomes" id="UP000652761"/>
    </source>
</evidence>
<organism evidence="1 2">
    <name type="scientific">Colocasia esculenta</name>
    <name type="common">Wild taro</name>
    <name type="synonym">Arum esculentum</name>
    <dbReference type="NCBI Taxonomy" id="4460"/>
    <lineage>
        <taxon>Eukaryota</taxon>
        <taxon>Viridiplantae</taxon>
        <taxon>Streptophyta</taxon>
        <taxon>Embryophyta</taxon>
        <taxon>Tracheophyta</taxon>
        <taxon>Spermatophyta</taxon>
        <taxon>Magnoliopsida</taxon>
        <taxon>Liliopsida</taxon>
        <taxon>Araceae</taxon>
        <taxon>Aroideae</taxon>
        <taxon>Colocasieae</taxon>
        <taxon>Colocasia</taxon>
    </lineage>
</organism>
<sequence>MGSVALCGSVEVLSFPAWHSSSAWHPPRGGDSPSACRTLVASGQSPRGAWSEEEVHGMKKMLSGVNVYGRDRLGVATQIATTGYVATFIIRWLTNKREDVTLSVWSCWPVLLEVFTLRGSGWFCCGPSTLWRFEVAVHVVRRPSHFLLLWLVRDWLSLLGFDQEAHPPTLFRLGLAVAGVHCRTVVVAVGSTLFEFIAYLTSLNSNPSRSLNPWVAARPLGSLAGVWEVGSLQVYGFPAISSCELRGSCCCCWVCV</sequence>
<dbReference type="AlphaFoldDB" id="A0A843TZF7"/>
<accession>A0A843TZF7</accession>
<comment type="caution">
    <text evidence="1">The sequence shown here is derived from an EMBL/GenBank/DDBJ whole genome shotgun (WGS) entry which is preliminary data.</text>
</comment>
<dbReference type="Proteomes" id="UP000652761">
    <property type="component" value="Unassembled WGS sequence"/>
</dbReference>
<keyword evidence="2" id="KW-1185">Reference proteome</keyword>
<evidence type="ECO:0000313" key="1">
    <source>
        <dbReference type="EMBL" id="MQL76721.1"/>
    </source>
</evidence>
<proteinExistence type="predicted"/>
<reference evidence="1" key="1">
    <citation type="submission" date="2017-07" db="EMBL/GenBank/DDBJ databases">
        <title>Taro Niue Genome Assembly and Annotation.</title>
        <authorList>
            <person name="Atibalentja N."/>
            <person name="Keating K."/>
            <person name="Fields C.J."/>
        </authorList>
    </citation>
    <scope>NUCLEOTIDE SEQUENCE</scope>
    <source>
        <strain evidence="1">Niue_2</strain>
        <tissue evidence="1">Leaf</tissue>
    </source>
</reference>
<name>A0A843TZF7_COLES</name>
<protein>
    <submittedName>
        <fullName evidence="1">Uncharacterized protein</fullName>
    </submittedName>
</protein>
<gene>
    <name evidence="1" type="ORF">Taro_009113</name>
</gene>
<dbReference type="EMBL" id="NMUH01000314">
    <property type="protein sequence ID" value="MQL76721.1"/>
    <property type="molecule type" value="Genomic_DNA"/>
</dbReference>